<dbReference type="InterPro" id="IPR042099">
    <property type="entry name" value="ANL_N_sf"/>
</dbReference>
<name>A0ABN9PUY4_9DINO</name>
<evidence type="ECO:0000259" key="3">
    <source>
        <dbReference type="Pfam" id="PF13193"/>
    </source>
</evidence>
<feature type="domain" description="AMP-dependent synthetase/ligase" evidence="2">
    <location>
        <begin position="42"/>
        <end position="255"/>
    </location>
</feature>
<dbReference type="PANTHER" id="PTHR45527:SF1">
    <property type="entry name" value="FATTY ACID SYNTHASE"/>
    <property type="match status" value="1"/>
</dbReference>
<dbReference type="Pfam" id="PF13193">
    <property type="entry name" value="AMP-binding_C"/>
    <property type="match status" value="1"/>
</dbReference>
<keyword evidence="1" id="KW-1133">Transmembrane helix</keyword>
<gene>
    <name evidence="4" type="ORF">PCOR1329_LOCUS6242</name>
</gene>
<protein>
    <recommendedName>
        <fullName evidence="6">AMP-dependent synthetase/ligase domain-containing protein</fullName>
    </recommendedName>
</protein>
<dbReference type="Gene3D" id="3.30.300.30">
    <property type="match status" value="1"/>
</dbReference>
<dbReference type="Gene3D" id="3.40.50.12780">
    <property type="entry name" value="N-terminal domain of ligase-like"/>
    <property type="match status" value="1"/>
</dbReference>
<dbReference type="PROSITE" id="PS00455">
    <property type="entry name" value="AMP_BINDING"/>
    <property type="match status" value="1"/>
</dbReference>
<proteinExistence type="predicted"/>
<accession>A0ABN9PUY4</accession>
<dbReference type="Pfam" id="PF00501">
    <property type="entry name" value="AMP-binding"/>
    <property type="match status" value="1"/>
</dbReference>
<dbReference type="InterPro" id="IPR045851">
    <property type="entry name" value="AMP-bd_C_sf"/>
</dbReference>
<evidence type="ECO:0000256" key="1">
    <source>
        <dbReference type="SAM" id="Phobius"/>
    </source>
</evidence>
<evidence type="ECO:0000313" key="4">
    <source>
        <dbReference type="EMBL" id="CAK0797049.1"/>
    </source>
</evidence>
<evidence type="ECO:0000313" key="5">
    <source>
        <dbReference type="Proteomes" id="UP001189429"/>
    </source>
</evidence>
<organism evidence="4 5">
    <name type="scientific">Prorocentrum cordatum</name>
    <dbReference type="NCBI Taxonomy" id="2364126"/>
    <lineage>
        <taxon>Eukaryota</taxon>
        <taxon>Sar</taxon>
        <taxon>Alveolata</taxon>
        <taxon>Dinophyceae</taxon>
        <taxon>Prorocentrales</taxon>
        <taxon>Prorocentraceae</taxon>
        <taxon>Prorocentrum</taxon>
    </lineage>
</organism>
<keyword evidence="5" id="KW-1185">Reference proteome</keyword>
<evidence type="ECO:0008006" key="6">
    <source>
        <dbReference type="Google" id="ProtNLM"/>
    </source>
</evidence>
<keyword evidence="1" id="KW-0472">Membrane</keyword>
<sequence length="585" mass="63069">MCEDAALVLTDAGAAPEQLRGRTVRLGPRPCGAPGGAAPGALSLPEPGDVCMVVYTSGSTGRPKGAVCDHRNLWHSVLCFGSSIGVSSESRLLWKTPYQWRTAEYELYPALCAGGSLCVAAEGAHKRPDYIAKVLGDFGVHALVTVPTVLDMLLGHLDGAGALAHVAAVGEPLPSRACRGFLRGGGPVLQNFYGLTETGMTVWRCDREPAGATAPAGRPQPGVRVCVLRGGGLLAASPLEEGEIFFGGIMALGYLVGGALSEDHFVPAPPASGLGAGARLFRSGDLGRWNDRGELEVMGRVDRQVKLHGVRVELQEIEAQLVEGRLCREAAVVPAREDPQTLVAFLVGAPGGCSEELGSALAERVPAYMVPPHFVSLPALPRLLNDKIDRDALRAHTVGLVTRAQAKRMLEDSLSAGGEASAALVHFVDSLGFQRAVQQSEFAQRRLLDNLLAFGMLNVILFHWYWYVLVVPRTYLTPWDEHRPGETVSLPPLPVASWVTFTYRMLTQEWVNGAFIIVAVHEQSPAELKRFTLRDAAVIMLYFYVASIPTLLSLFVPAPWNEYILSAETIQRWFLLVLALGKSYI</sequence>
<reference evidence="4" key="1">
    <citation type="submission" date="2023-10" db="EMBL/GenBank/DDBJ databases">
        <authorList>
            <person name="Chen Y."/>
            <person name="Shah S."/>
            <person name="Dougan E. K."/>
            <person name="Thang M."/>
            <person name="Chan C."/>
        </authorList>
    </citation>
    <scope>NUCLEOTIDE SEQUENCE [LARGE SCALE GENOMIC DNA]</scope>
</reference>
<dbReference type="EMBL" id="CAUYUJ010001669">
    <property type="protein sequence ID" value="CAK0797049.1"/>
    <property type="molecule type" value="Genomic_DNA"/>
</dbReference>
<dbReference type="InterPro" id="IPR000873">
    <property type="entry name" value="AMP-dep_synth/lig_dom"/>
</dbReference>
<keyword evidence="1" id="KW-0812">Transmembrane</keyword>
<dbReference type="SUPFAM" id="SSF56801">
    <property type="entry name" value="Acetyl-CoA synthetase-like"/>
    <property type="match status" value="1"/>
</dbReference>
<evidence type="ECO:0000259" key="2">
    <source>
        <dbReference type="Pfam" id="PF00501"/>
    </source>
</evidence>
<comment type="caution">
    <text evidence="4">The sequence shown here is derived from an EMBL/GenBank/DDBJ whole genome shotgun (WGS) entry which is preliminary data.</text>
</comment>
<feature type="domain" description="AMP-binding enzyme C-terminal" evidence="3">
    <location>
        <begin position="316"/>
        <end position="382"/>
    </location>
</feature>
<dbReference type="InterPro" id="IPR025110">
    <property type="entry name" value="AMP-bd_C"/>
</dbReference>
<feature type="transmembrane region" description="Helical" evidence="1">
    <location>
        <begin position="536"/>
        <end position="557"/>
    </location>
</feature>
<dbReference type="Proteomes" id="UP001189429">
    <property type="component" value="Unassembled WGS sequence"/>
</dbReference>
<dbReference type="InterPro" id="IPR020845">
    <property type="entry name" value="AMP-binding_CS"/>
</dbReference>
<dbReference type="PANTHER" id="PTHR45527">
    <property type="entry name" value="NONRIBOSOMAL PEPTIDE SYNTHETASE"/>
    <property type="match status" value="1"/>
</dbReference>
<feature type="transmembrane region" description="Helical" evidence="1">
    <location>
        <begin position="451"/>
        <end position="470"/>
    </location>
</feature>